<accession>A0A9D1JVU5</accession>
<gene>
    <name evidence="1" type="ORF">IAD02_01180</name>
</gene>
<comment type="caution">
    <text evidence="1">The sequence shown here is derived from an EMBL/GenBank/DDBJ whole genome shotgun (WGS) entry which is preliminary data.</text>
</comment>
<name>A0A9D1JVU5_9PROT</name>
<evidence type="ECO:0000313" key="2">
    <source>
        <dbReference type="Proteomes" id="UP000886742"/>
    </source>
</evidence>
<dbReference type="Proteomes" id="UP000886742">
    <property type="component" value="Unassembled WGS sequence"/>
</dbReference>
<organism evidence="1 2">
    <name type="scientific">Candidatus Enterousia intestinigallinarum</name>
    <dbReference type="NCBI Taxonomy" id="2840790"/>
    <lineage>
        <taxon>Bacteria</taxon>
        <taxon>Pseudomonadati</taxon>
        <taxon>Pseudomonadota</taxon>
        <taxon>Alphaproteobacteria</taxon>
        <taxon>Candidatus Enterousia</taxon>
    </lineage>
</organism>
<dbReference type="AlphaFoldDB" id="A0A9D1JVU5"/>
<evidence type="ECO:0000313" key="1">
    <source>
        <dbReference type="EMBL" id="HIS70587.1"/>
    </source>
</evidence>
<sequence length="108" mass="12471">MAITVQNFIKLANLYNQMTMVMSAICVQKGGIAIENYTGRFFLADVLEYVYEYGRRLMEKNKGAVPADVAAVIKRFGEQYERVKDLTTPTQKPIYEMTLEEFERVMNI</sequence>
<dbReference type="EMBL" id="DVJI01000006">
    <property type="protein sequence ID" value="HIS70587.1"/>
    <property type="molecule type" value="Genomic_DNA"/>
</dbReference>
<reference evidence="1" key="2">
    <citation type="journal article" date="2021" name="PeerJ">
        <title>Extensive microbial diversity within the chicken gut microbiome revealed by metagenomics and culture.</title>
        <authorList>
            <person name="Gilroy R."/>
            <person name="Ravi A."/>
            <person name="Getino M."/>
            <person name="Pursley I."/>
            <person name="Horton D.L."/>
            <person name="Alikhan N.F."/>
            <person name="Baker D."/>
            <person name="Gharbi K."/>
            <person name="Hall N."/>
            <person name="Watson M."/>
            <person name="Adriaenssens E.M."/>
            <person name="Foster-Nyarko E."/>
            <person name="Jarju S."/>
            <person name="Secka A."/>
            <person name="Antonio M."/>
            <person name="Oren A."/>
            <person name="Chaudhuri R.R."/>
            <person name="La Ragione R."/>
            <person name="Hildebrand F."/>
            <person name="Pallen M.J."/>
        </authorList>
    </citation>
    <scope>NUCLEOTIDE SEQUENCE</scope>
    <source>
        <strain evidence="1">ChiGjej3B3-5194</strain>
    </source>
</reference>
<proteinExistence type="predicted"/>
<reference evidence="1" key="1">
    <citation type="submission" date="2020-10" db="EMBL/GenBank/DDBJ databases">
        <authorList>
            <person name="Gilroy R."/>
        </authorList>
    </citation>
    <scope>NUCLEOTIDE SEQUENCE</scope>
    <source>
        <strain evidence="1">ChiGjej3B3-5194</strain>
    </source>
</reference>
<protein>
    <submittedName>
        <fullName evidence="1">Uncharacterized protein</fullName>
    </submittedName>
</protein>